<gene>
    <name evidence="2" type="ORF">CBF28_11970</name>
</gene>
<keyword evidence="1" id="KW-1133">Transmembrane helix</keyword>
<dbReference type="RefSeq" id="WP_126795583.1">
    <property type="nucleotide sequence ID" value="NZ_CP060720.1"/>
</dbReference>
<keyword evidence="1" id="KW-0472">Membrane</keyword>
<proteinExistence type="predicted"/>
<dbReference type="Proteomes" id="UP000288028">
    <property type="component" value="Unassembled WGS sequence"/>
</dbReference>
<dbReference type="GeneID" id="95580874"/>
<feature type="transmembrane region" description="Helical" evidence="1">
    <location>
        <begin position="138"/>
        <end position="166"/>
    </location>
</feature>
<dbReference type="EMBL" id="NGKB01000013">
    <property type="protein sequence ID" value="RSU11671.1"/>
    <property type="molecule type" value="Genomic_DNA"/>
</dbReference>
<keyword evidence="1" id="KW-0812">Transmembrane</keyword>
<sequence>MNQSEFFMLLEKELHEQQIEEAHTYMTYYREIIADYLEDGFSEKEAIQKIGTINEIIETIKLEASSQTGGNTKKGPMTIFLLILGAPLWGAILLSLILLLCSGIIILWCVPLVFGSLSFAGLITGVVSLAGASLNTGFYYIITQLGVGIFASGFGIFLLIGTVYSIKIVVDLSKKLGRLLTTVFSQKGRIF</sequence>
<comment type="caution">
    <text evidence="2">The sequence shown here is derived from an EMBL/GenBank/DDBJ whole genome shotgun (WGS) entry which is preliminary data.</text>
</comment>
<feature type="transmembrane region" description="Helical" evidence="1">
    <location>
        <begin position="107"/>
        <end position="132"/>
    </location>
</feature>
<name>A0A430AUE0_9ENTE</name>
<reference evidence="2 3" key="1">
    <citation type="submission" date="2017-05" db="EMBL/GenBank/DDBJ databases">
        <title>Vagococcus spp. assemblies.</title>
        <authorList>
            <person name="Gulvik C.A."/>
        </authorList>
    </citation>
    <scope>NUCLEOTIDE SEQUENCE [LARGE SCALE GENOMIC DNA]</scope>
    <source>
        <strain evidence="2 3">SS1714</strain>
    </source>
</reference>
<evidence type="ECO:0000313" key="2">
    <source>
        <dbReference type="EMBL" id="RSU11671.1"/>
    </source>
</evidence>
<evidence type="ECO:0000256" key="1">
    <source>
        <dbReference type="SAM" id="Phobius"/>
    </source>
</evidence>
<dbReference type="OrthoDB" id="9804829at2"/>
<dbReference type="AlphaFoldDB" id="A0A430AUE0"/>
<feature type="transmembrane region" description="Helical" evidence="1">
    <location>
        <begin position="79"/>
        <end position="100"/>
    </location>
</feature>
<accession>A0A430AUE0</accession>
<evidence type="ECO:0000313" key="3">
    <source>
        <dbReference type="Proteomes" id="UP000288028"/>
    </source>
</evidence>
<organism evidence="2 3">
    <name type="scientific">Vagococcus carniphilus</name>
    <dbReference type="NCBI Taxonomy" id="218144"/>
    <lineage>
        <taxon>Bacteria</taxon>
        <taxon>Bacillati</taxon>
        <taxon>Bacillota</taxon>
        <taxon>Bacilli</taxon>
        <taxon>Lactobacillales</taxon>
        <taxon>Enterococcaceae</taxon>
        <taxon>Vagococcus</taxon>
    </lineage>
</organism>
<keyword evidence="3" id="KW-1185">Reference proteome</keyword>
<evidence type="ECO:0008006" key="4">
    <source>
        <dbReference type="Google" id="ProtNLM"/>
    </source>
</evidence>
<protein>
    <recommendedName>
        <fullName evidence="4">DUF1700 domain-containing protein</fullName>
    </recommendedName>
</protein>